<evidence type="ECO:0000313" key="3">
    <source>
        <dbReference type="Proteomes" id="UP000244892"/>
    </source>
</evidence>
<dbReference type="RefSeq" id="WP_109034856.1">
    <property type="nucleotide sequence ID" value="NZ_CP029210.1"/>
</dbReference>
<feature type="compositionally biased region" description="Pro residues" evidence="1">
    <location>
        <begin position="81"/>
        <end position="92"/>
    </location>
</feature>
<keyword evidence="3" id="KW-1185">Reference proteome</keyword>
<protein>
    <submittedName>
        <fullName evidence="2">Uncharacterized protein</fullName>
    </submittedName>
</protein>
<name>A0A2U8FNJ4_9BURK</name>
<sequence length="109" mass="11407">MPTPARPAEPTPPLDDDQDTFGPSGTSDGPSDVRGLTPPDDRVPDQPVEQSGMPPPVPDPDGPQKLFPDPPPMDLPEDAPEPPVNDPDPNNPTGPLLDAGLAEDHDGVR</sequence>
<accession>A0A2U8FNJ4</accession>
<proteinExistence type="predicted"/>
<gene>
    <name evidence="2" type="ORF">DEH84_03660</name>
</gene>
<feature type="region of interest" description="Disordered" evidence="1">
    <location>
        <begin position="1"/>
        <end position="109"/>
    </location>
</feature>
<dbReference type="AlphaFoldDB" id="A0A2U8FNJ4"/>
<evidence type="ECO:0000313" key="2">
    <source>
        <dbReference type="EMBL" id="AWI52612.1"/>
    </source>
</evidence>
<feature type="compositionally biased region" description="Pro residues" evidence="1">
    <location>
        <begin position="1"/>
        <end position="13"/>
    </location>
</feature>
<dbReference type="KEGG" id="aon:DEH84_03660"/>
<dbReference type="EMBL" id="CP029210">
    <property type="protein sequence ID" value="AWI52612.1"/>
    <property type="molecule type" value="Genomic_DNA"/>
</dbReference>
<reference evidence="2 3" key="1">
    <citation type="submission" date="2018-05" db="EMBL/GenBank/DDBJ databases">
        <title>complete genome sequence of Aquabacterium olei NBRC 110486.</title>
        <authorList>
            <person name="Tang B."/>
            <person name="Chang J."/>
            <person name="Zhang L."/>
            <person name="Yang H."/>
        </authorList>
    </citation>
    <scope>NUCLEOTIDE SEQUENCE [LARGE SCALE GENOMIC DNA]</scope>
    <source>
        <strain evidence="2 3">NBRC 110486</strain>
    </source>
</reference>
<dbReference type="Proteomes" id="UP000244892">
    <property type="component" value="Chromosome"/>
</dbReference>
<organism evidence="2 3">
    <name type="scientific">Aquabacterium olei</name>
    <dbReference type="NCBI Taxonomy" id="1296669"/>
    <lineage>
        <taxon>Bacteria</taxon>
        <taxon>Pseudomonadati</taxon>
        <taxon>Pseudomonadota</taxon>
        <taxon>Betaproteobacteria</taxon>
        <taxon>Burkholderiales</taxon>
        <taxon>Aquabacterium</taxon>
    </lineage>
</organism>
<evidence type="ECO:0000256" key="1">
    <source>
        <dbReference type="SAM" id="MobiDB-lite"/>
    </source>
</evidence>